<dbReference type="Pfam" id="PF12172">
    <property type="entry name" value="zf-ChsH2"/>
    <property type="match status" value="1"/>
</dbReference>
<protein>
    <submittedName>
        <fullName evidence="3">Unannotated protein</fullName>
    </submittedName>
</protein>
<dbReference type="InterPro" id="IPR012340">
    <property type="entry name" value="NA-bd_OB-fold"/>
</dbReference>
<dbReference type="EMBL" id="CAESGF010000041">
    <property type="protein sequence ID" value="CAB4365697.1"/>
    <property type="molecule type" value="Genomic_DNA"/>
</dbReference>
<name>A0A6J6ABU6_9ZZZZ</name>
<dbReference type="InterPro" id="IPR052513">
    <property type="entry name" value="Thioester_dehydratase-like"/>
</dbReference>
<evidence type="ECO:0000259" key="1">
    <source>
        <dbReference type="Pfam" id="PF01796"/>
    </source>
</evidence>
<evidence type="ECO:0000313" key="6">
    <source>
        <dbReference type="EMBL" id="CAB4849327.1"/>
    </source>
</evidence>
<reference evidence="3" key="1">
    <citation type="submission" date="2020-05" db="EMBL/GenBank/DDBJ databases">
        <authorList>
            <person name="Chiriac C."/>
            <person name="Salcher M."/>
            <person name="Ghai R."/>
            <person name="Kavagutti S V."/>
        </authorList>
    </citation>
    <scope>NUCLEOTIDE SEQUENCE</scope>
</reference>
<dbReference type="AlphaFoldDB" id="A0A6J6ABU6"/>
<gene>
    <name evidence="4" type="ORF">UFOPK2656_03523</name>
    <name evidence="5" type="ORF">UFOPK3099_02362</name>
    <name evidence="6" type="ORF">UFOPK3267_00898</name>
    <name evidence="7" type="ORF">UFOPK3651_01646</name>
    <name evidence="8" type="ORF">UFOPK3931_02300</name>
    <name evidence="3" type="ORF">UFOPK4189_03439</name>
</gene>
<evidence type="ECO:0000313" key="8">
    <source>
        <dbReference type="EMBL" id="CAB5003182.1"/>
    </source>
</evidence>
<organism evidence="3">
    <name type="scientific">freshwater metagenome</name>
    <dbReference type="NCBI Taxonomy" id="449393"/>
    <lineage>
        <taxon>unclassified sequences</taxon>
        <taxon>metagenomes</taxon>
        <taxon>ecological metagenomes</taxon>
    </lineage>
</organism>
<dbReference type="EMBL" id="CAFAAV010000228">
    <property type="protein sequence ID" value="CAB4833543.1"/>
    <property type="molecule type" value="Genomic_DNA"/>
</dbReference>
<accession>A0A6J6ABU6</accession>
<feature type="domain" description="ChsH2 C-terminal OB-fold" evidence="1">
    <location>
        <begin position="60"/>
        <end position="125"/>
    </location>
</feature>
<evidence type="ECO:0000259" key="2">
    <source>
        <dbReference type="Pfam" id="PF12172"/>
    </source>
</evidence>
<dbReference type="Pfam" id="PF01796">
    <property type="entry name" value="OB_ChsH2_C"/>
    <property type="match status" value="1"/>
</dbReference>
<evidence type="ECO:0000313" key="7">
    <source>
        <dbReference type="EMBL" id="CAB4933641.1"/>
    </source>
</evidence>
<dbReference type="PANTHER" id="PTHR34075:SF5">
    <property type="entry name" value="BLR3430 PROTEIN"/>
    <property type="match status" value="1"/>
</dbReference>
<dbReference type="EMBL" id="CAFBIY010000036">
    <property type="protein sequence ID" value="CAB4849327.1"/>
    <property type="molecule type" value="Genomic_DNA"/>
</dbReference>
<dbReference type="Gene3D" id="6.10.30.10">
    <property type="match status" value="1"/>
</dbReference>
<proteinExistence type="predicted"/>
<dbReference type="InterPro" id="IPR002878">
    <property type="entry name" value="ChsH2_C"/>
</dbReference>
<dbReference type="SUPFAM" id="SSF50249">
    <property type="entry name" value="Nucleic acid-binding proteins"/>
    <property type="match status" value="1"/>
</dbReference>
<dbReference type="InterPro" id="IPR022002">
    <property type="entry name" value="ChsH2_Znr"/>
</dbReference>
<dbReference type="PANTHER" id="PTHR34075">
    <property type="entry name" value="BLR3430 PROTEIN"/>
    <property type="match status" value="1"/>
</dbReference>
<dbReference type="EMBL" id="CAEZYF010000042">
    <property type="protein sequence ID" value="CAB4750709.1"/>
    <property type="molecule type" value="Genomic_DNA"/>
</dbReference>
<evidence type="ECO:0000313" key="5">
    <source>
        <dbReference type="EMBL" id="CAB4833543.1"/>
    </source>
</evidence>
<evidence type="ECO:0000313" key="3">
    <source>
        <dbReference type="EMBL" id="CAB4365697.1"/>
    </source>
</evidence>
<sequence length="139" mass="15373">MSTVPGPMRIPPLLTELNTDFWTGGLEGELRIQRCTHCATYHHPPTSVCRNCLRGGLTAQAVSGTATVMAFTINHHQWSPTATTEPYVIAIVELPEQDGLRITTNIVNCDVRDVHIDMPVRVVFEPLADVALPLFEPDR</sequence>
<dbReference type="EMBL" id="CAFBMT010000008">
    <property type="protein sequence ID" value="CAB4933641.1"/>
    <property type="molecule type" value="Genomic_DNA"/>
</dbReference>
<dbReference type="EMBL" id="CAFBOL010000076">
    <property type="protein sequence ID" value="CAB5003182.1"/>
    <property type="molecule type" value="Genomic_DNA"/>
</dbReference>
<feature type="domain" description="ChsH2 rubredoxin-like zinc ribbon" evidence="2">
    <location>
        <begin position="22"/>
        <end position="57"/>
    </location>
</feature>
<evidence type="ECO:0000313" key="4">
    <source>
        <dbReference type="EMBL" id="CAB4750709.1"/>
    </source>
</evidence>